<dbReference type="InterPro" id="IPR011322">
    <property type="entry name" value="N-reg_PII-like_a/b"/>
</dbReference>
<evidence type="ECO:0000313" key="3">
    <source>
        <dbReference type="Proteomes" id="UP000538931"/>
    </source>
</evidence>
<dbReference type="Gene3D" id="3.30.70.790">
    <property type="entry name" value="UreE, C-terminal domain"/>
    <property type="match status" value="1"/>
</dbReference>
<dbReference type="InterPro" id="IPR018551">
    <property type="entry name" value="DUF2007"/>
</dbReference>
<dbReference type="Proteomes" id="UP000538931">
    <property type="component" value="Unassembled WGS sequence"/>
</dbReference>
<dbReference type="Pfam" id="PF09413">
    <property type="entry name" value="DUF2007"/>
    <property type="match status" value="1"/>
</dbReference>
<protein>
    <submittedName>
        <fullName evidence="2">DUF2007 domain-containing protein</fullName>
    </submittedName>
</protein>
<accession>A0A7W1WVF7</accession>
<dbReference type="EMBL" id="JACEMT010000030">
    <property type="protein sequence ID" value="MBA4500960.1"/>
    <property type="molecule type" value="Genomic_DNA"/>
</dbReference>
<evidence type="ECO:0000313" key="2">
    <source>
        <dbReference type="EMBL" id="MBA4500960.1"/>
    </source>
</evidence>
<dbReference type="AlphaFoldDB" id="A0A7W1WVF7"/>
<gene>
    <name evidence="2" type="ORF">H1S06_01080</name>
</gene>
<reference evidence="2 3" key="1">
    <citation type="submission" date="2020-07" db="EMBL/GenBank/DDBJ databases">
        <title>Bacterium isolated from marien macroalgae.</title>
        <authorList>
            <person name="Zhu K."/>
            <person name="Lu D."/>
            <person name="Du Z."/>
        </authorList>
    </citation>
    <scope>NUCLEOTIDE SEQUENCE [LARGE SCALE GENOMIC DNA]</scope>
    <source>
        <strain evidence="2 3">3-1745</strain>
    </source>
</reference>
<feature type="domain" description="DUF2007" evidence="1">
    <location>
        <begin position="3"/>
        <end position="67"/>
    </location>
</feature>
<sequence>MLVTIARYTYPYEAQIARALLDSEGIEAFIADEQTINMQWLYSDALGGVRLQVLAEDRERALRLLQEDRETALVEQEGDDRPACPVCGSRDTEYYQIGRRWAFLVFLAIDFPLYRVRDGIRCHACGAITELPSS</sequence>
<organism evidence="2 3">
    <name type="scientific">Marinobacterium marinum</name>
    <dbReference type="NCBI Taxonomy" id="2756129"/>
    <lineage>
        <taxon>Bacteria</taxon>
        <taxon>Pseudomonadati</taxon>
        <taxon>Pseudomonadota</taxon>
        <taxon>Gammaproteobacteria</taxon>
        <taxon>Oceanospirillales</taxon>
        <taxon>Oceanospirillaceae</taxon>
        <taxon>Marinobacterium</taxon>
    </lineage>
</organism>
<proteinExistence type="predicted"/>
<comment type="caution">
    <text evidence="2">The sequence shown here is derived from an EMBL/GenBank/DDBJ whole genome shotgun (WGS) entry which is preliminary data.</text>
</comment>
<dbReference type="SUPFAM" id="SSF54913">
    <property type="entry name" value="GlnB-like"/>
    <property type="match status" value="1"/>
</dbReference>
<keyword evidence="3" id="KW-1185">Reference proteome</keyword>
<name>A0A7W1WVF7_9GAMM</name>
<evidence type="ECO:0000259" key="1">
    <source>
        <dbReference type="Pfam" id="PF09413"/>
    </source>
</evidence>